<dbReference type="EMBL" id="OU892280">
    <property type="protein sequence ID" value="CAG9767165.1"/>
    <property type="molecule type" value="Genomic_DNA"/>
</dbReference>
<evidence type="ECO:0000256" key="3">
    <source>
        <dbReference type="ARBA" id="ARBA00022737"/>
    </source>
</evidence>
<evidence type="ECO:0000256" key="4">
    <source>
        <dbReference type="ARBA" id="ARBA00023157"/>
    </source>
</evidence>
<feature type="compositionally biased region" description="Low complexity" evidence="6">
    <location>
        <begin position="144"/>
        <end position="180"/>
    </location>
</feature>
<feature type="compositionally biased region" description="Polar residues" evidence="6">
    <location>
        <begin position="181"/>
        <end position="192"/>
    </location>
</feature>
<keyword evidence="1" id="KW-0147">Chitin-binding</keyword>
<accession>A0A9N9MPV7</accession>
<dbReference type="GO" id="GO:0008061">
    <property type="term" value="F:chitin binding"/>
    <property type="evidence" value="ECO:0007669"/>
    <property type="project" value="UniProtKB-KW"/>
</dbReference>
<dbReference type="InterPro" id="IPR002557">
    <property type="entry name" value="Chitin-bd_dom"/>
</dbReference>
<sequence>MKFEYTCGTGTVWDQSIFACNYPSAVNGKCRQNQPQTGAGDGQSSSTSSPVDGQPTQAPQSGSCSQDGFIGDSKNCSKFYRCVANAQGGFIKYEFSCGKDTVWDQQSLTCNYPWAVQGNCSNQSPATTSSTPGNPTGSTPPPTISGTTPTTTSGTTPPTTSGTTPPTTSGTTPPSTSGSTQAPNIESTTEGSGTHMEPCPVGQLEGDQIALVCPTGFRRHPKYCNLFYQCTSNKNHEYKVLVLNCPQGTIYDDRKIQCLPQNETSQTCTGQIAQPSLYRKMDINAIAPVQVSTQKALCPHEGSHEMEHTECSQQFVKCKRSYRKMEGFLYRCPDGFAYWQISRQCERTSKLLHCDGYTLPRSKWEIPVESVDVSYRRRKDLAHLPL</sequence>
<feature type="region of interest" description="Disordered" evidence="6">
    <location>
        <begin position="32"/>
        <end position="66"/>
    </location>
</feature>
<name>A0A9N9MPV7_9CUCU</name>
<protein>
    <recommendedName>
        <fullName evidence="7">Chitin-binding type-2 domain-containing protein</fullName>
    </recommendedName>
</protein>
<dbReference type="SMART" id="SM00494">
    <property type="entry name" value="ChtBD2"/>
    <property type="match status" value="3"/>
</dbReference>
<keyword evidence="3" id="KW-0677">Repeat</keyword>
<organism evidence="8 9">
    <name type="scientific">Ceutorhynchus assimilis</name>
    <name type="common">cabbage seed weevil</name>
    <dbReference type="NCBI Taxonomy" id="467358"/>
    <lineage>
        <taxon>Eukaryota</taxon>
        <taxon>Metazoa</taxon>
        <taxon>Ecdysozoa</taxon>
        <taxon>Arthropoda</taxon>
        <taxon>Hexapoda</taxon>
        <taxon>Insecta</taxon>
        <taxon>Pterygota</taxon>
        <taxon>Neoptera</taxon>
        <taxon>Endopterygota</taxon>
        <taxon>Coleoptera</taxon>
        <taxon>Polyphaga</taxon>
        <taxon>Cucujiformia</taxon>
        <taxon>Curculionidae</taxon>
        <taxon>Ceutorhynchinae</taxon>
        <taxon>Ceutorhynchus</taxon>
    </lineage>
</organism>
<keyword evidence="2" id="KW-0732">Signal</keyword>
<dbReference type="Proteomes" id="UP001152799">
    <property type="component" value="Chromosome 4"/>
</dbReference>
<dbReference type="GO" id="GO:0005576">
    <property type="term" value="C:extracellular region"/>
    <property type="evidence" value="ECO:0007669"/>
    <property type="project" value="InterPro"/>
</dbReference>
<feature type="region of interest" description="Disordered" evidence="6">
    <location>
        <begin position="121"/>
        <end position="201"/>
    </location>
</feature>
<evidence type="ECO:0000256" key="5">
    <source>
        <dbReference type="ARBA" id="ARBA00023180"/>
    </source>
</evidence>
<evidence type="ECO:0000256" key="6">
    <source>
        <dbReference type="SAM" id="MobiDB-lite"/>
    </source>
</evidence>
<dbReference type="InterPro" id="IPR036508">
    <property type="entry name" value="Chitin-bd_dom_sf"/>
</dbReference>
<dbReference type="OrthoDB" id="6020543at2759"/>
<dbReference type="PANTHER" id="PTHR23301">
    <property type="entry name" value="CHITIN BINDING PERITROPHIN-A"/>
    <property type="match status" value="1"/>
</dbReference>
<reference evidence="8" key="1">
    <citation type="submission" date="2022-01" db="EMBL/GenBank/DDBJ databases">
        <authorList>
            <person name="King R."/>
        </authorList>
    </citation>
    <scope>NUCLEOTIDE SEQUENCE</scope>
</reference>
<keyword evidence="5" id="KW-0325">Glycoprotein</keyword>
<proteinExistence type="predicted"/>
<dbReference type="AlphaFoldDB" id="A0A9N9MPV7"/>
<keyword evidence="4" id="KW-1015">Disulfide bond</keyword>
<feature type="domain" description="Chitin-binding type-2" evidence="7">
    <location>
        <begin position="210"/>
        <end position="270"/>
    </location>
</feature>
<evidence type="ECO:0000256" key="1">
    <source>
        <dbReference type="ARBA" id="ARBA00022669"/>
    </source>
</evidence>
<evidence type="ECO:0000256" key="2">
    <source>
        <dbReference type="ARBA" id="ARBA00022729"/>
    </source>
</evidence>
<keyword evidence="9" id="KW-1185">Reference proteome</keyword>
<dbReference type="PROSITE" id="PS50940">
    <property type="entry name" value="CHIT_BIND_II"/>
    <property type="match status" value="3"/>
</dbReference>
<feature type="domain" description="Chitin-binding type-2" evidence="7">
    <location>
        <begin position="295"/>
        <end position="356"/>
    </location>
</feature>
<dbReference type="Pfam" id="PF01607">
    <property type="entry name" value="CBM_14"/>
    <property type="match status" value="1"/>
</dbReference>
<evidence type="ECO:0000259" key="7">
    <source>
        <dbReference type="PROSITE" id="PS50940"/>
    </source>
</evidence>
<dbReference type="Gene3D" id="2.170.140.10">
    <property type="entry name" value="Chitin binding domain"/>
    <property type="match status" value="2"/>
</dbReference>
<evidence type="ECO:0000313" key="9">
    <source>
        <dbReference type="Proteomes" id="UP001152799"/>
    </source>
</evidence>
<dbReference type="SUPFAM" id="SSF57625">
    <property type="entry name" value="Invertebrate chitin-binding proteins"/>
    <property type="match status" value="2"/>
</dbReference>
<gene>
    <name evidence="8" type="ORF">CEUTPL_LOCUS7732</name>
</gene>
<feature type="compositionally biased region" description="Low complexity" evidence="6">
    <location>
        <begin position="124"/>
        <end position="137"/>
    </location>
</feature>
<feature type="domain" description="Chitin-binding type-2" evidence="7">
    <location>
        <begin position="61"/>
        <end position="122"/>
    </location>
</feature>
<dbReference type="InterPro" id="IPR051940">
    <property type="entry name" value="Chitin_bind-dev_reg"/>
</dbReference>
<evidence type="ECO:0000313" key="8">
    <source>
        <dbReference type="EMBL" id="CAG9767165.1"/>
    </source>
</evidence>
<dbReference type="PANTHER" id="PTHR23301:SF110">
    <property type="entry name" value="LD43683P-RELATED"/>
    <property type="match status" value="1"/>
</dbReference>
<dbReference type="FunFam" id="2.170.140.10:FF:000006">
    <property type="entry name" value="Mucin related 89F, isoform B"/>
    <property type="match status" value="1"/>
</dbReference>